<dbReference type="InterPro" id="IPR036291">
    <property type="entry name" value="NAD(P)-bd_dom_sf"/>
</dbReference>
<name>A0A9W7GRX4_9STRA</name>
<organism evidence="2 3">
    <name type="scientific">Triparma columacea</name>
    <dbReference type="NCBI Taxonomy" id="722753"/>
    <lineage>
        <taxon>Eukaryota</taxon>
        <taxon>Sar</taxon>
        <taxon>Stramenopiles</taxon>
        <taxon>Ochrophyta</taxon>
        <taxon>Bolidophyceae</taxon>
        <taxon>Parmales</taxon>
        <taxon>Triparmaceae</taxon>
        <taxon>Triparma</taxon>
    </lineage>
</organism>
<protein>
    <recommendedName>
        <fullName evidence="4">Quinate/shikimate 5-dehydrogenase/glutamyl-tRNA reductase domain-containing protein</fullName>
    </recommendedName>
</protein>
<comment type="caution">
    <text evidence="2">The sequence shown here is derived from an EMBL/GenBank/DDBJ whole genome shotgun (WGS) entry which is preliminary data.</text>
</comment>
<accession>A0A9W7GRX4</accession>
<dbReference type="Gene3D" id="3.40.50.720">
    <property type="entry name" value="NAD(P)-binding Rossmann-like Domain"/>
    <property type="match status" value="1"/>
</dbReference>
<evidence type="ECO:0008006" key="4">
    <source>
        <dbReference type="Google" id="ProtNLM"/>
    </source>
</evidence>
<evidence type="ECO:0000313" key="2">
    <source>
        <dbReference type="EMBL" id="GMI49200.1"/>
    </source>
</evidence>
<dbReference type="PANTHER" id="PTHR13812">
    <property type="entry name" value="KETIMINE REDUCTASE MU-CRYSTALLIN"/>
    <property type="match status" value="1"/>
</dbReference>
<evidence type="ECO:0000313" key="3">
    <source>
        <dbReference type="Proteomes" id="UP001165065"/>
    </source>
</evidence>
<reference evidence="3" key="1">
    <citation type="journal article" date="2023" name="Commun. Biol.">
        <title>Genome analysis of Parmales, the sister group of diatoms, reveals the evolutionary specialization of diatoms from phago-mixotrophs to photoautotrophs.</title>
        <authorList>
            <person name="Ban H."/>
            <person name="Sato S."/>
            <person name="Yoshikawa S."/>
            <person name="Yamada K."/>
            <person name="Nakamura Y."/>
            <person name="Ichinomiya M."/>
            <person name="Sato N."/>
            <person name="Blanc-Mathieu R."/>
            <person name="Endo H."/>
            <person name="Kuwata A."/>
            <person name="Ogata H."/>
        </authorList>
    </citation>
    <scope>NUCLEOTIDE SEQUENCE [LARGE SCALE GENOMIC DNA]</scope>
</reference>
<dbReference type="Pfam" id="PF02423">
    <property type="entry name" value="OCD_Mu_crystall"/>
    <property type="match status" value="1"/>
</dbReference>
<gene>
    <name evidence="2" type="ORF">TrCOL_g12562</name>
</gene>
<comment type="similarity">
    <text evidence="1">Belongs to the ornithine cyclodeaminase/mu-crystallin family.</text>
</comment>
<dbReference type="GO" id="GO:0005737">
    <property type="term" value="C:cytoplasm"/>
    <property type="evidence" value="ECO:0007669"/>
    <property type="project" value="TreeGrafter"/>
</dbReference>
<proteinExistence type="inferred from homology"/>
<dbReference type="EMBL" id="BRYA01000476">
    <property type="protein sequence ID" value="GMI49200.1"/>
    <property type="molecule type" value="Genomic_DNA"/>
</dbReference>
<dbReference type="PANTHER" id="PTHR13812:SF19">
    <property type="entry name" value="KETIMINE REDUCTASE MU-CRYSTALLIN"/>
    <property type="match status" value="1"/>
</dbReference>
<dbReference type="SUPFAM" id="SSF51735">
    <property type="entry name" value="NAD(P)-binding Rossmann-fold domains"/>
    <property type="match status" value="1"/>
</dbReference>
<dbReference type="Proteomes" id="UP001165065">
    <property type="component" value="Unassembled WGS sequence"/>
</dbReference>
<dbReference type="AlphaFoldDB" id="A0A9W7GRX4"/>
<sequence length="331" mass="35874">MVSVITGSVTHVIEGGSLTAIRTAAGVAVATKRIMRGRRVRRIVVVGAGRQGREHVRCLLTVYPEANVTIVNRNLRRAERLRVEMLEEFKLEEGRVKVMELGGEGVEEAVGEADVVCLCTNSLEPIFPASWYKADGHVNAVGGFTKDMREVDLEFLESCTAVVLDTETAMEVGDMLQGEGEVREGVRSRCSLLPDVLKGEWEGGGGRTFFKSVGWAAQDVAAGAFVVDNLPRGGRVMVKKGGRGETGTFEGAFEDDGKGKVVVKEGDWGSRGVSFVKVEGREDWEVEVGDVLVKVGEEDVEGWNVGRVDKRLGEDRVPGNGGEVTLHFTRP</sequence>
<keyword evidence="3" id="KW-1185">Reference proteome</keyword>
<dbReference type="OrthoDB" id="41492at2759"/>
<dbReference type="InterPro" id="IPR003462">
    <property type="entry name" value="ODC_Mu_crystall"/>
</dbReference>
<evidence type="ECO:0000256" key="1">
    <source>
        <dbReference type="ARBA" id="ARBA00008903"/>
    </source>
</evidence>